<dbReference type="EMBL" id="JAGRQC010000001">
    <property type="protein sequence ID" value="MBR0551799.1"/>
    <property type="molecule type" value="Genomic_DNA"/>
</dbReference>
<dbReference type="InterPro" id="IPR012338">
    <property type="entry name" value="Beta-lactam/transpept-like"/>
</dbReference>
<accession>A0A8T4IHM8</accession>
<dbReference type="AlphaFoldDB" id="A0A8T4IHM8"/>
<keyword evidence="3" id="KW-0732">Signal</keyword>
<dbReference type="SUPFAM" id="SSF56601">
    <property type="entry name" value="beta-lactamase/transpeptidase-like"/>
    <property type="match status" value="1"/>
</dbReference>
<evidence type="ECO:0000256" key="1">
    <source>
        <dbReference type="ARBA" id="ARBA00004370"/>
    </source>
</evidence>
<protein>
    <submittedName>
        <fullName evidence="5">Beta-lactamase family protein</fullName>
    </submittedName>
</protein>
<gene>
    <name evidence="5" type="ORF">J7S20_04685</name>
</gene>
<dbReference type="InterPro" id="IPR050491">
    <property type="entry name" value="AmpC-like"/>
</dbReference>
<keyword evidence="2" id="KW-0472">Membrane</keyword>
<dbReference type="Pfam" id="PF00144">
    <property type="entry name" value="Beta-lactamase"/>
    <property type="match status" value="1"/>
</dbReference>
<name>A0A8T4IHM8_9SPHN</name>
<proteinExistence type="predicted"/>
<dbReference type="RefSeq" id="WP_284053061.1">
    <property type="nucleotide sequence ID" value="NZ_JAGRQC010000001.1"/>
</dbReference>
<evidence type="ECO:0000256" key="2">
    <source>
        <dbReference type="ARBA" id="ARBA00023136"/>
    </source>
</evidence>
<feature type="chain" id="PRO_5035774432" evidence="3">
    <location>
        <begin position="22"/>
        <end position="348"/>
    </location>
</feature>
<dbReference type="Gene3D" id="3.40.710.10">
    <property type="entry name" value="DD-peptidase/beta-lactamase superfamily"/>
    <property type="match status" value="1"/>
</dbReference>
<reference evidence="5" key="1">
    <citation type="submission" date="2021-04" db="EMBL/GenBank/DDBJ databases">
        <title>Ouciella asimina sp. nov., isolated from the surface seawater in the hydrothermal field of Okinawa Trough.</title>
        <authorList>
            <person name="Shuang W."/>
        </authorList>
    </citation>
    <scope>NUCLEOTIDE SEQUENCE</scope>
    <source>
        <strain evidence="5">LXI357</strain>
    </source>
</reference>
<evidence type="ECO:0000313" key="6">
    <source>
        <dbReference type="Proteomes" id="UP000676996"/>
    </source>
</evidence>
<organism evidence="5 6">
    <name type="scientific">Stakelama marina</name>
    <dbReference type="NCBI Taxonomy" id="2826939"/>
    <lineage>
        <taxon>Bacteria</taxon>
        <taxon>Pseudomonadati</taxon>
        <taxon>Pseudomonadota</taxon>
        <taxon>Alphaproteobacteria</taxon>
        <taxon>Sphingomonadales</taxon>
        <taxon>Sphingomonadaceae</taxon>
        <taxon>Stakelama</taxon>
    </lineage>
</organism>
<dbReference type="InterPro" id="IPR001466">
    <property type="entry name" value="Beta-lactam-related"/>
</dbReference>
<evidence type="ECO:0000259" key="4">
    <source>
        <dbReference type="Pfam" id="PF00144"/>
    </source>
</evidence>
<comment type="caution">
    <text evidence="5">The sequence shown here is derived from an EMBL/GenBank/DDBJ whole genome shotgun (WGS) entry which is preliminary data.</text>
</comment>
<keyword evidence="6" id="KW-1185">Reference proteome</keyword>
<dbReference type="GO" id="GO:0016020">
    <property type="term" value="C:membrane"/>
    <property type="evidence" value="ECO:0007669"/>
    <property type="project" value="UniProtKB-SubCell"/>
</dbReference>
<evidence type="ECO:0000256" key="3">
    <source>
        <dbReference type="SAM" id="SignalP"/>
    </source>
</evidence>
<sequence>MRRLLAVLLPLMLVVPSAASAQAEAPGLVSIARAAAEQNGFSGVVLVAAGDDVLVDRGFGEANREWGIANGVDTRFRLGSLTKQFTAALVLKLVDDGKVDLDAPIARYLDDAPAGWAKVSVRDLLAHTSGIPNFTTMDGFDAWAMTAREPNEIVGFFRGQPLDFAPGSRFEYSNSNYEVLGLLLQRVTGRAYGALLHDRLFAPLGLGDSGLDSDALVLPHRAAGYRWRDGALVRARGISISVPWAAGGVYSTSHDLLDWARALYGGRVLSAESLAAMTRKGPGDYGLGQEVGAFRGHRLIEHEGRIEGYSSYLGYLPDWKLTVVVLSNVSDTPAGVLAHRLIEGYAAR</sequence>
<dbReference type="PANTHER" id="PTHR46825">
    <property type="entry name" value="D-ALANYL-D-ALANINE-CARBOXYPEPTIDASE/ENDOPEPTIDASE AMPH"/>
    <property type="match status" value="1"/>
</dbReference>
<dbReference type="Proteomes" id="UP000676996">
    <property type="component" value="Unassembled WGS sequence"/>
</dbReference>
<feature type="signal peptide" evidence="3">
    <location>
        <begin position="1"/>
        <end position="21"/>
    </location>
</feature>
<comment type="subcellular location">
    <subcellularLocation>
        <location evidence="1">Membrane</location>
    </subcellularLocation>
</comment>
<evidence type="ECO:0000313" key="5">
    <source>
        <dbReference type="EMBL" id="MBR0551799.1"/>
    </source>
</evidence>
<feature type="domain" description="Beta-lactamase-related" evidence="4">
    <location>
        <begin position="32"/>
        <end position="341"/>
    </location>
</feature>
<dbReference type="PANTHER" id="PTHR46825:SF11">
    <property type="entry name" value="PENICILLIN-BINDING PROTEIN 4"/>
    <property type="match status" value="1"/>
</dbReference>